<comment type="function">
    <text evidence="7">Catalyzes the specific phosphorylation of the 3-hydroxyl group of shikimic acid using ATP as a cosubstrate.</text>
</comment>
<feature type="binding site" evidence="7">
    <location>
        <position position="134"/>
    </location>
    <ligand>
        <name>substrate</name>
    </ligand>
</feature>
<sequence length="168" mass="18535">MDLILVGFMGSGKSTVGKLLAQKLDKEYFDLDELVVQRAGMSIQEIFEQSGEAGFRKIEQQCLRDTEHLSGILSTGGGTPIPENNQQILNKMGAPVVLLAASIETTLARITDSDGRPLVEQLGPSGLNKLFKQRQIAYSQVSDFQIHTDRLSPVEVTEQIMEQFQVVK</sequence>
<keyword evidence="7" id="KW-0963">Cytoplasm</keyword>
<dbReference type="CDD" id="cd00464">
    <property type="entry name" value="SK"/>
    <property type="match status" value="1"/>
</dbReference>
<evidence type="ECO:0000256" key="2">
    <source>
        <dbReference type="ARBA" id="ARBA00022679"/>
    </source>
</evidence>
<dbReference type="OrthoDB" id="9800332at2"/>
<dbReference type="EMBL" id="BEXA01000005">
    <property type="protein sequence ID" value="GAY73941.1"/>
    <property type="molecule type" value="Genomic_DNA"/>
</dbReference>
<proteinExistence type="inferred from homology"/>
<keyword evidence="1 7" id="KW-0028">Amino-acid biosynthesis</keyword>
<feature type="binding site" evidence="7">
    <location>
        <position position="32"/>
    </location>
    <ligand>
        <name>substrate</name>
    </ligand>
</feature>
<gene>
    <name evidence="7" type="primary">aroK</name>
    <name evidence="8" type="ORF">NBRC111893_2087</name>
</gene>
<evidence type="ECO:0000256" key="7">
    <source>
        <dbReference type="HAMAP-Rule" id="MF_00109"/>
    </source>
</evidence>
<dbReference type="InterPro" id="IPR000623">
    <property type="entry name" value="Shikimate_kinase/TSH1"/>
</dbReference>
<dbReference type="InterPro" id="IPR031322">
    <property type="entry name" value="Shikimate/glucono_kinase"/>
</dbReference>
<evidence type="ECO:0000256" key="1">
    <source>
        <dbReference type="ARBA" id="ARBA00022605"/>
    </source>
</evidence>
<dbReference type="UniPathway" id="UPA00053">
    <property type="reaction ID" value="UER00088"/>
</dbReference>
<comment type="catalytic activity">
    <reaction evidence="7">
        <text>shikimate + ATP = 3-phosphoshikimate + ADP + H(+)</text>
        <dbReference type="Rhea" id="RHEA:13121"/>
        <dbReference type="ChEBI" id="CHEBI:15378"/>
        <dbReference type="ChEBI" id="CHEBI:30616"/>
        <dbReference type="ChEBI" id="CHEBI:36208"/>
        <dbReference type="ChEBI" id="CHEBI:145989"/>
        <dbReference type="ChEBI" id="CHEBI:456216"/>
        <dbReference type="EC" id="2.7.1.71"/>
    </reaction>
</comment>
<dbReference type="PRINTS" id="PR01100">
    <property type="entry name" value="SHIKIMTKNASE"/>
</dbReference>
<comment type="pathway">
    <text evidence="7">Metabolic intermediate biosynthesis; chorismate biosynthesis; chorismate from D-erythrose 4-phosphate and phosphoenolpyruvate: step 5/7.</text>
</comment>
<evidence type="ECO:0000256" key="6">
    <source>
        <dbReference type="ARBA" id="ARBA00023141"/>
    </source>
</evidence>
<keyword evidence="2 7" id="KW-0808">Transferase</keyword>
<dbReference type="Gene3D" id="3.40.50.300">
    <property type="entry name" value="P-loop containing nucleotide triphosphate hydrolases"/>
    <property type="match status" value="1"/>
</dbReference>
<keyword evidence="7" id="KW-0479">Metal-binding</keyword>
<keyword evidence="3 7" id="KW-0547">Nucleotide-binding</keyword>
<protein>
    <recommendedName>
        <fullName evidence="7">Shikimate kinase</fullName>
        <shortName evidence="7">SK</shortName>
        <ecNumber evidence="7">2.7.1.71</ecNumber>
    </recommendedName>
</protein>
<organism evidence="8 9">
    <name type="scientific">Lentilactobacillus kosonis</name>
    <dbReference type="NCBI Taxonomy" id="2810561"/>
    <lineage>
        <taxon>Bacteria</taxon>
        <taxon>Bacillati</taxon>
        <taxon>Bacillota</taxon>
        <taxon>Bacilli</taxon>
        <taxon>Lactobacillales</taxon>
        <taxon>Lactobacillaceae</taxon>
        <taxon>Lentilactobacillus</taxon>
    </lineage>
</organism>
<comment type="caution">
    <text evidence="7">Lacks conserved residue(s) required for the propagation of feature annotation.</text>
</comment>
<evidence type="ECO:0000313" key="9">
    <source>
        <dbReference type="Proteomes" id="UP000286974"/>
    </source>
</evidence>
<dbReference type="Pfam" id="PF01202">
    <property type="entry name" value="SKI"/>
    <property type="match status" value="1"/>
</dbReference>
<comment type="similarity">
    <text evidence="7">Belongs to the shikimate kinase family.</text>
</comment>
<keyword evidence="7" id="KW-0460">Magnesium</keyword>
<dbReference type="EC" id="2.7.1.71" evidence="7"/>
<evidence type="ECO:0000256" key="5">
    <source>
        <dbReference type="ARBA" id="ARBA00022840"/>
    </source>
</evidence>
<keyword evidence="4 7" id="KW-0418">Kinase</keyword>
<dbReference type="SUPFAM" id="SSF52540">
    <property type="entry name" value="P-loop containing nucleoside triphosphate hydrolases"/>
    <property type="match status" value="1"/>
</dbReference>
<dbReference type="Proteomes" id="UP000286974">
    <property type="component" value="Unassembled WGS sequence"/>
</dbReference>
<comment type="cofactor">
    <cofactor evidence="7">
        <name>Mg(2+)</name>
        <dbReference type="ChEBI" id="CHEBI:18420"/>
    </cofactor>
    <text evidence="7">Binds 1 Mg(2+) ion per subunit.</text>
</comment>
<keyword evidence="5 7" id="KW-0067">ATP-binding</keyword>
<keyword evidence="6 7" id="KW-0057">Aromatic amino acid biosynthesis</keyword>
<dbReference type="GO" id="GO:0005829">
    <property type="term" value="C:cytosol"/>
    <property type="evidence" value="ECO:0007669"/>
    <property type="project" value="TreeGrafter"/>
</dbReference>
<dbReference type="GO" id="GO:0004765">
    <property type="term" value="F:shikimate kinase activity"/>
    <property type="evidence" value="ECO:0007669"/>
    <property type="project" value="UniProtKB-UniRule"/>
</dbReference>
<dbReference type="GO" id="GO:0000287">
    <property type="term" value="F:magnesium ion binding"/>
    <property type="evidence" value="ECO:0007669"/>
    <property type="project" value="UniProtKB-UniRule"/>
</dbReference>
<evidence type="ECO:0000313" key="8">
    <source>
        <dbReference type="EMBL" id="GAY73941.1"/>
    </source>
</evidence>
<dbReference type="GO" id="GO:0009073">
    <property type="term" value="P:aromatic amino acid family biosynthetic process"/>
    <property type="evidence" value="ECO:0007669"/>
    <property type="project" value="UniProtKB-KW"/>
</dbReference>
<dbReference type="GO" id="GO:0009423">
    <property type="term" value="P:chorismate biosynthetic process"/>
    <property type="evidence" value="ECO:0007669"/>
    <property type="project" value="UniProtKB-UniRule"/>
</dbReference>
<feature type="binding site" evidence="7">
    <location>
        <begin position="10"/>
        <end position="15"/>
    </location>
    <ligand>
        <name>ATP</name>
        <dbReference type="ChEBI" id="CHEBI:30616"/>
    </ligand>
</feature>
<feature type="binding site" evidence="7">
    <location>
        <position position="56"/>
    </location>
    <ligand>
        <name>substrate</name>
    </ligand>
</feature>
<dbReference type="InterPro" id="IPR027417">
    <property type="entry name" value="P-loop_NTPase"/>
</dbReference>
<comment type="subcellular location">
    <subcellularLocation>
        <location evidence="7">Cytoplasm</location>
    </subcellularLocation>
</comment>
<dbReference type="PANTHER" id="PTHR21087:SF16">
    <property type="entry name" value="SHIKIMATE KINASE 1, CHLOROPLASTIC"/>
    <property type="match status" value="1"/>
</dbReference>
<feature type="binding site" evidence="7">
    <location>
        <position position="116"/>
    </location>
    <ligand>
        <name>ATP</name>
        <dbReference type="ChEBI" id="CHEBI:30616"/>
    </ligand>
</feature>
<dbReference type="RefSeq" id="WP_125008694.1">
    <property type="nucleotide sequence ID" value="NZ_BEXA01000005.1"/>
</dbReference>
<comment type="subunit">
    <text evidence="7">Monomer.</text>
</comment>
<reference evidence="8 9" key="1">
    <citation type="submission" date="2017-11" db="EMBL/GenBank/DDBJ databases">
        <title>Draft Genome Sequence of Lactobacillus curieae NBRC 111893 isolated from Koso, a Japanese sugar-Vegetable Fermented Beverage.</title>
        <authorList>
            <person name="Chiou T.Y."/>
            <person name="Oshima K."/>
            <person name="Suda W."/>
            <person name="Hattori M."/>
            <person name="Takahashi T."/>
        </authorList>
    </citation>
    <scope>NUCLEOTIDE SEQUENCE [LARGE SCALE GENOMIC DNA]</scope>
    <source>
        <strain evidence="8 9">NBRC111893</strain>
    </source>
</reference>
<keyword evidence="9" id="KW-1185">Reference proteome</keyword>
<feature type="binding site" evidence="7">
    <location>
        <position position="14"/>
    </location>
    <ligand>
        <name>Mg(2+)</name>
        <dbReference type="ChEBI" id="CHEBI:18420"/>
    </ligand>
</feature>
<dbReference type="AlphaFoldDB" id="A0A401FP00"/>
<comment type="caution">
    <text evidence="8">The sequence shown here is derived from an EMBL/GenBank/DDBJ whole genome shotgun (WGS) entry which is preliminary data.</text>
</comment>
<evidence type="ECO:0000256" key="3">
    <source>
        <dbReference type="ARBA" id="ARBA00022741"/>
    </source>
</evidence>
<name>A0A401FP00_9LACO</name>
<dbReference type="PANTHER" id="PTHR21087">
    <property type="entry name" value="SHIKIMATE KINASE"/>
    <property type="match status" value="1"/>
</dbReference>
<evidence type="ECO:0000256" key="4">
    <source>
        <dbReference type="ARBA" id="ARBA00022777"/>
    </source>
</evidence>
<accession>A0A401FP00</accession>
<feature type="binding site" evidence="7">
    <location>
        <position position="77"/>
    </location>
    <ligand>
        <name>substrate</name>
    </ligand>
</feature>
<dbReference type="HAMAP" id="MF_00109">
    <property type="entry name" value="Shikimate_kinase"/>
    <property type="match status" value="1"/>
</dbReference>
<dbReference type="GO" id="GO:0008652">
    <property type="term" value="P:amino acid biosynthetic process"/>
    <property type="evidence" value="ECO:0007669"/>
    <property type="project" value="UniProtKB-KW"/>
</dbReference>
<dbReference type="GO" id="GO:0005524">
    <property type="term" value="F:ATP binding"/>
    <property type="evidence" value="ECO:0007669"/>
    <property type="project" value="UniProtKB-UniRule"/>
</dbReference>